<dbReference type="GeneID" id="20208464"/>
<protein>
    <submittedName>
        <fullName evidence="1 2">Uncharacterized protein</fullName>
    </submittedName>
</protein>
<evidence type="ECO:0000313" key="1">
    <source>
        <dbReference type="EMBL" id="ESN91060.1"/>
    </source>
</evidence>
<accession>T1FI15</accession>
<dbReference type="KEGG" id="hro:HELRODRAFT_182311"/>
<dbReference type="CTD" id="20208464"/>
<dbReference type="RefSeq" id="XP_009030836.1">
    <property type="nucleotide sequence ID" value="XM_009032588.1"/>
</dbReference>
<dbReference type="EMBL" id="KB097727">
    <property type="protein sequence ID" value="ESN91060.1"/>
    <property type="molecule type" value="Genomic_DNA"/>
</dbReference>
<dbReference type="EMBL" id="AMQM01008137">
    <property type="status" value="NOT_ANNOTATED_CDS"/>
    <property type="molecule type" value="Genomic_DNA"/>
</dbReference>
<proteinExistence type="predicted"/>
<reference evidence="1 3" key="2">
    <citation type="journal article" date="2013" name="Nature">
        <title>Insights into bilaterian evolution from three spiralian genomes.</title>
        <authorList>
            <person name="Simakov O."/>
            <person name="Marletaz F."/>
            <person name="Cho S.J."/>
            <person name="Edsinger-Gonzales E."/>
            <person name="Havlak P."/>
            <person name="Hellsten U."/>
            <person name="Kuo D.H."/>
            <person name="Larsson T."/>
            <person name="Lv J."/>
            <person name="Arendt D."/>
            <person name="Savage R."/>
            <person name="Osoegawa K."/>
            <person name="de Jong P."/>
            <person name="Grimwood J."/>
            <person name="Chapman J.A."/>
            <person name="Shapiro H."/>
            <person name="Aerts A."/>
            <person name="Otillar R.P."/>
            <person name="Terry A.Y."/>
            <person name="Boore J.L."/>
            <person name="Grigoriev I.V."/>
            <person name="Lindberg D.R."/>
            <person name="Seaver E.C."/>
            <person name="Weisblat D.A."/>
            <person name="Putnam N.H."/>
            <person name="Rokhsar D.S."/>
        </authorList>
    </citation>
    <scope>NUCLEOTIDE SEQUENCE</scope>
</reference>
<dbReference type="AlphaFoldDB" id="T1FI15"/>
<dbReference type="HOGENOM" id="CLU_2252930_0_0_1"/>
<dbReference type="Proteomes" id="UP000015101">
    <property type="component" value="Unassembled WGS sequence"/>
</dbReference>
<evidence type="ECO:0000313" key="2">
    <source>
        <dbReference type="EnsemblMetazoa" id="HelroP182311"/>
    </source>
</evidence>
<reference evidence="2" key="3">
    <citation type="submission" date="2015-06" db="UniProtKB">
        <authorList>
            <consortium name="EnsemblMetazoa"/>
        </authorList>
    </citation>
    <scope>IDENTIFICATION</scope>
</reference>
<evidence type="ECO:0000313" key="3">
    <source>
        <dbReference type="Proteomes" id="UP000015101"/>
    </source>
</evidence>
<name>T1FI15_HELRO</name>
<dbReference type="InParanoid" id="T1FI15"/>
<dbReference type="OrthoDB" id="28947at2759"/>
<gene>
    <name evidence="2" type="primary">20208464</name>
    <name evidence="1" type="ORF">HELRODRAFT_182311</name>
</gene>
<dbReference type="EnsemblMetazoa" id="HelroT182311">
    <property type="protein sequence ID" value="HelroP182311"/>
    <property type="gene ID" value="HelroG182311"/>
</dbReference>
<organism evidence="2 3">
    <name type="scientific">Helobdella robusta</name>
    <name type="common">Californian leech</name>
    <dbReference type="NCBI Taxonomy" id="6412"/>
    <lineage>
        <taxon>Eukaryota</taxon>
        <taxon>Metazoa</taxon>
        <taxon>Spiralia</taxon>
        <taxon>Lophotrochozoa</taxon>
        <taxon>Annelida</taxon>
        <taxon>Clitellata</taxon>
        <taxon>Hirudinea</taxon>
        <taxon>Rhynchobdellida</taxon>
        <taxon>Glossiphoniidae</taxon>
        <taxon>Helobdella</taxon>
    </lineage>
</organism>
<sequence>MLFVVHSYVVGSAQHPLVELEKLTNGNREMMDQKLLVWYYEDQLKKKYKSFIDALQLAIKNIQLNQFSLNLFENYGSGYYQISSVGFDESESFGSLNSLSKEWI</sequence>
<reference evidence="3" key="1">
    <citation type="submission" date="2012-12" db="EMBL/GenBank/DDBJ databases">
        <authorList>
            <person name="Hellsten U."/>
            <person name="Grimwood J."/>
            <person name="Chapman J.A."/>
            <person name="Shapiro H."/>
            <person name="Aerts A."/>
            <person name="Otillar R.P."/>
            <person name="Terry A.Y."/>
            <person name="Boore J.L."/>
            <person name="Simakov O."/>
            <person name="Marletaz F."/>
            <person name="Cho S.-J."/>
            <person name="Edsinger-Gonzales E."/>
            <person name="Havlak P."/>
            <person name="Kuo D.-H."/>
            <person name="Larsson T."/>
            <person name="Lv J."/>
            <person name="Arendt D."/>
            <person name="Savage R."/>
            <person name="Osoegawa K."/>
            <person name="de Jong P."/>
            <person name="Lindberg D.R."/>
            <person name="Seaver E.C."/>
            <person name="Weisblat D.A."/>
            <person name="Putnam N.H."/>
            <person name="Grigoriev I.V."/>
            <person name="Rokhsar D.S."/>
        </authorList>
    </citation>
    <scope>NUCLEOTIDE SEQUENCE</scope>
</reference>
<keyword evidence="3" id="KW-1185">Reference proteome</keyword>